<evidence type="ECO:0000313" key="3">
    <source>
        <dbReference type="Proteomes" id="UP000070412"/>
    </source>
</evidence>
<keyword evidence="3" id="KW-1185">Reference proteome</keyword>
<reference evidence="3" key="1">
    <citation type="journal article" date="2020" name="PLoS Negl. Trop. Dis.">
        <title>High-quality nuclear genome for Sarcoptes scabiei-A critical resource for a neglected parasite.</title>
        <authorList>
            <person name="Korhonen P.K."/>
            <person name="Gasser R.B."/>
            <person name="Ma G."/>
            <person name="Wang T."/>
            <person name="Stroehlein A.J."/>
            <person name="Young N.D."/>
            <person name="Ang C.S."/>
            <person name="Fernando D.D."/>
            <person name="Lu H.C."/>
            <person name="Taylor S."/>
            <person name="Reynolds S.L."/>
            <person name="Mofiz E."/>
            <person name="Najaraj S.H."/>
            <person name="Gowda H."/>
            <person name="Madugundu A."/>
            <person name="Renuse S."/>
            <person name="Holt D."/>
            <person name="Pandey A."/>
            <person name="Papenfuss A.T."/>
            <person name="Fischer K."/>
        </authorList>
    </citation>
    <scope>NUCLEOTIDE SEQUENCE [LARGE SCALE GENOMIC DNA]</scope>
</reference>
<proteinExistence type="predicted"/>
<sequence length="151" mass="17472">MSSGFSNSQLDAESMHSHHFVEFFFPFIDLVIERLVFLRRNVSGPIPNDDLGYFIKIENQLGSLKRFMIIAENSVRHRVSGPLVSSAERIRILDEFYVAIIVSHLQCVDLCRTIRLNGPNITLEMAFEGYRRAAYYLVRFGYLFLIHIAQN</sequence>
<name>A0A834REH0_SARSC</name>
<dbReference type="Proteomes" id="UP000070412">
    <property type="component" value="Unassembled WGS sequence"/>
</dbReference>
<accession>A0A834REH0</accession>
<evidence type="ECO:0000313" key="2">
    <source>
        <dbReference type="EnsemblMetazoa" id="KAF7495789.1"/>
    </source>
</evidence>
<organism evidence="1">
    <name type="scientific">Sarcoptes scabiei</name>
    <name type="common">Itch mite</name>
    <name type="synonym">Acarus scabiei</name>
    <dbReference type="NCBI Taxonomy" id="52283"/>
    <lineage>
        <taxon>Eukaryota</taxon>
        <taxon>Metazoa</taxon>
        <taxon>Ecdysozoa</taxon>
        <taxon>Arthropoda</taxon>
        <taxon>Chelicerata</taxon>
        <taxon>Arachnida</taxon>
        <taxon>Acari</taxon>
        <taxon>Acariformes</taxon>
        <taxon>Sarcoptiformes</taxon>
        <taxon>Astigmata</taxon>
        <taxon>Psoroptidia</taxon>
        <taxon>Sarcoptoidea</taxon>
        <taxon>Sarcoptidae</taxon>
        <taxon>Sarcoptinae</taxon>
        <taxon>Sarcoptes</taxon>
    </lineage>
</organism>
<reference evidence="2" key="3">
    <citation type="submission" date="2022-06" db="UniProtKB">
        <authorList>
            <consortium name="EnsemblMetazoa"/>
        </authorList>
    </citation>
    <scope>IDENTIFICATION</scope>
</reference>
<dbReference type="EnsemblMetazoa" id="SSS_2031s_mrna">
    <property type="protein sequence ID" value="KAF7495789.1"/>
    <property type="gene ID" value="SSS_2031"/>
</dbReference>
<reference evidence="1" key="2">
    <citation type="submission" date="2020-01" db="EMBL/GenBank/DDBJ databases">
        <authorList>
            <person name="Korhonen P.K.K."/>
            <person name="Guangxu M.G."/>
            <person name="Wang T.W."/>
            <person name="Stroehlein A.J.S."/>
            <person name="Young N.D."/>
            <person name="Ang C.-S.A."/>
            <person name="Fernando D.W.F."/>
            <person name="Lu H.L."/>
            <person name="Taylor S.T."/>
            <person name="Ehtesham M.E.M."/>
            <person name="Najaraj S.H.N."/>
            <person name="Harsha G.H.G."/>
            <person name="Madugundu A.M."/>
            <person name="Renuse S.R."/>
            <person name="Holt D.H."/>
            <person name="Pandey A.P."/>
            <person name="Papenfuss A.P."/>
            <person name="Gasser R.B.G."/>
            <person name="Fischer K.F."/>
        </authorList>
    </citation>
    <scope>NUCLEOTIDE SEQUENCE</scope>
    <source>
        <strain evidence="1">SSS_KF_BRIS2020</strain>
    </source>
</reference>
<evidence type="ECO:0000313" key="1">
    <source>
        <dbReference type="EMBL" id="KAF7495789.1"/>
    </source>
</evidence>
<protein>
    <submittedName>
        <fullName evidence="1 2">Uncharacterized protein</fullName>
    </submittedName>
</protein>
<dbReference type="AlphaFoldDB" id="A0A834REH0"/>
<gene>
    <name evidence="1" type="ORF">SSS_2031</name>
</gene>
<dbReference type="EMBL" id="WVUK01000045">
    <property type="protein sequence ID" value="KAF7495789.1"/>
    <property type="molecule type" value="Genomic_DNA"/>
</dbReference>